<gene>
    <name evidence="1" type="ORF">ACE1CA_03040</name>
</gene>
<keyword evidence="2" id="KW-1185">Reference proteome</keyword>
<accession>A0ABV4WEK0</accession>
<evidence type="ECO:0000313" key="2">
    <source>
        <dbReference type="Proteomes" id="UP001576780"/>
    </source>
</evidence>
<organism evidence="1 2">
    <name type="scientific">Floridaenema evergladense BLCC-F167</name>
    <dbReference type="NCBI Taxonomy" id="3153639"/>
    <lineage>
        <taxon>Bacteria</taxon>
        <taxon>Bacillati</taxon>
        <taxon>Cyanobacteriota</taxon>
        <taxon>Cyanophyceae</taxon>
        <taxon>Oscillatoriophycideae</taxon>
        <taxon>Aerosakkonematales</taxon>
        <taxon>Aerosakkonemataceae</taxon>
        <taxon>Floridanema</taxon>
        <taxon>Floridanema evergladense</taxon>
    </lineage>
</organism>
<dbReference type="EMBL" id="JBHFNT010000035">
    <property type="protein sequence ID" value="MFB2833487.1"/>
    <property type="molecule type" value="Genomic_DNA"/>
</dbReference>
<dbReference type="Proteomes" id="UP001576780">
    <property type="component" value="Unassembled WGS sequence"/>
</dbReference>
<sequence>MPVAFTQEIIPQQWNAALLRSSITNKMIALGYLNESTSENDMYFSFDLPTAAPKDKGYLRINVSQPSGTSIKIQQWFSDAYTTNNLVNSVSSFSDTTGNSVSIGYGSNENFPIKFCTFKSPEIALLAVIRSDNNASNFNLGFVFPSVRPSWWDNNSLYGFCGAGNDYSILKSCIANQINNNSIDISYFLQSAPNVINPGGTRDLIRRIILSSCTGGIIVGATTTDIGIIGASGIPPLTQIQDSNQVWVNLKTNNSMAIRIV</sequence>
<comment type="caution">
    <text evidence="1">The sequence shown here is derived from an EMBL/GenBank/DDBJ whole genome shotgun (WGS) entry which is preliminary data.</text>
</comment>
<evidence type="ECO:0000313" key="1">
    <source>
        <dbReference type="EMBL" id="MFB2833487.1"/>
    </source>
</evidence>
<proteinExistence type="predicted"/>
<reference evidence="1 2" key="1">
    <citation type="submission" date="2024-09" db="EMBL/GenBank/DDBJ databases">
        <title>Floridaenema gen nov. (Aerosakkonemataceae, Aerosakkonematales ord. nov., Cyanobacteria) from benthic tropical and subtropical fresh waters, with the description of four new species.</title>
        <authorList>
            <person name="Moretto J.A."/>
            <person name="Berthold D.E."/>
            <person name="Lefler F.W."/>
            <person name="Huang I.-S."/>
            <person name="Laughinghouse H. IV."/>
        </authorList>
    </citation>
    <scope>NUCLEOTIDE SEQUENCE [LARGE SCALE GENOMIC DNA]</scope>
    <source>
        <strain evidence="1 2">BLCC-F167</strain>
    </source>
</reference>
<dbReference type="RefSeq" id="WP_413275944.1">
    <property type="nucleotide sequence ID" value="NZ_JBHFNT010000035.1"/>
</dbReference>
<name>A0ABV4WEK0_9CYAN</name>
<protein>
    <submittedName>
        <fullName evidence="1">Uncharacterized protein</fullName>
    </submittedName>
</protein>